<keyword evidence="2" id="KW-1185">Reference proteome</keyword>
<dbReference type="AlphaFoldDB" id="A0AAV5SP60"/>
<comment type="caution">
    <text evidence="1">The sequence shown here is derived from an EMBL/GenBank/DDBJ whole genome shotgun (WGS) entry which is preliminary data.</text>
</comment>
<evidence type="ECO:0000313" key="2">
    <source>
        <dbReference type="Proteomes" id="UP001432027"/>
    </source>
</evidence>
<organism evidence="1 2">
    <name type="scientific">Pristionchus entomophagus</name>
    <dbReference type="NCBI Taxonomy" id="358040"/>
    <lineage>
        <taxon>Eukaryota</taxon>
        <taxon>Metazoa</taxon>
        <taxon>Ecdysozoa</taxon>
        <taxon>Nematoda</taxon>
        <taxon>Chromadorea</taxon>
        <taxon>Rhabditida</taxon>
        <taxon>Rhabditina</taxon>
        <taxon>Diplogasteromorpha</taxon>
        <taxon>Diplogasteroidea</taxon>
        <taxon>Neodiplogasteridae</taxon>
        <taxon>Pristionchus</taxon>
    </lineage>
</organism>
<evidence type="ECO:0000313" key="1">
    <source>
        <dbReference type="EMBL" id="GMS85136.1"/>
    </source>
</evidence>
<gene>
    <name evidence="1" type="ORF">PENTCL1PPCAC_7311</name>
</gene>
<protein>
    <submittedName>
        <fullName evidence="1">Uncharacterized protein</fullName>
    </submittedName>
</protein>
<reference evidence="1" key="1">
    <citation type="submission" date="2023-10" db="EMBL/GenBank/DDBJ databases">
        <title>Genome assembly of Pristionchus species.</title>
        <authorList>
            <person name="Yoshida K."/>
            <person name="Sommer R.J."/>
        </authorList>
    </citation>
    <scope>NUCLEOTIDE SEQUENCE</scope>
    <source>
        <strain evidence="1">RS0144</strain>
    </source>
</reference>
<sequence>MAEDLENAEIIHELVELVGWYKKKMAEFSAGFVRMSSHHMPPPLSPTLSTSDFSISPVPSPLNSFVYPYRSPPSSCLSAPTHSLLAHQSTRTKCVISMVDM</sequence>
<accession>A0AAV5SP60</accession>
<dbReference type="EMBL" id="BTSX01000002">
    <property type="protein sequence ID" value="GMS85136.1"/>
    <property type="molecule type" value="Genomic_DNA"/>
</dbReference>
<name>A0AAV5SP60_9BILA</name>
<proteinExistence type="predicted"/>
<dbReference type="Proteomes" id="UP001432027">
    <property type="component" value="Unassembled WGS sequence"/>
</dbReference>